<sequence>MIVNFDEKAWFANGLLLTAPSKLERNFLITEETSYMKYEVPKCGKVSSIIGDSNIFLVHLSDYFYPGYGLIHVLYFYIWGERLPFYEKYFFKHIEILEVKFPYIVYMIPNKDGVNDFYAKRL</sequence>
<proteinExistence type="predicted"/>
<reference evidence="1" key="1">
    <citation type="submission" date="2021-09" db="EMBL/GenBank/DDBJ databases">
        <authorList>
            <consortium name="AG Swart"/>
            <person name="Singh M."/>
            <person name="Singh A."/>
            <person name="Seah K."/>
            <person name="Emmerich C."/>
        </authorList>
    </citation>
    <scope>NUCLEOTIDE SEQUENCE</scope>
    <source>
        <strain evidence="1">ATCC30299</strain>
    </source>
</reference>
<name>A0AAU9K8C0_9CILI</name>
<protein>
    <submittedName>
        <fullName evidence="1">Uncharacterized protein</fullName>
    </submittedName>
</protein>
<comment type="caution">
    <text evidence="1">The sequence shown here is derived from an EMBL/GenBank/DDBJ whole genome shotgun (WGS) entry which is preliminary data.</text>
</comment>
<accession>A0AAU9K8C0</accession>
<gene>
    <name evidence="1" type="ORF">BSTOLATCC_MIC62258</name>
</gene>
<dbReference type="AlphaFoldDB" id="A0AAU9K8C0"/>
<dbReference type="EMBL" id="CAJZBQ010000059">
    <property type="protein sequence ID" value="CAG9334716.1"/>
    <property type="molecule type" value="Genomic_DNA"/>
</dbReference>
<evidence type="ECO:0000313" key="2">
    <source>
        <dbReference type="Proteomes" id="UP001162131"/>
    </source>
</evidence>
<organism evidence="1 2">
    <name type="scientific">Blepharisma stoltei</name>
    <dbReference type="NCBI Taxonomy" id="1481888"/>
    <lineage>
        <taxon>Eukaryota</taxon>
        <taxon>Sar</taxon>
        <taxon>Alveolata</taxon>
        <taxon>Ciliophora</taxon>
        <taxon>Postciliodesmatophora</taxon>
        <taxon>Heterotrichea</taxon>
        <taxon>Heterotrichida</taxon>
        <taxon>Blepharismidae</taxon>
        <taxon>Blepharisma</taxon>
    </lineage>
</organism>
<evidence type="ECO:0000313" key="1">
    <source>
        <dbReference type="EMBL" id="CAG9334716.1"/>
    </source>
</evidence>
<dbReference type="Proteomes" id="UP001162131">
    <property type="component" value="Unassembled WGS sequence"/>
</dbReference>
<keyword evidence="2" id="KW-1185">Reference proteome</keyword>